<dbReference type="Pfam" id="PF01478">
    <property type="entry name" value="Peptidase_A24"/>
    <property type="match status" value="1"/>
</dbReference>
<feature type="transmembrane region" description="Helical" evidence="2">
    <location>
        <begin position="164"/>
        <end position="181"/>
    </location>
</feature>
<feature type="transmembrane region" description="Helical" evidence="2">
    <location>
        <begin position="63"/>
        <end position="81"/>
    </location>
</feature>
<keyword evidence="2" id="KW-0472">Membrane</keyword>
<evidence type="ECO:0000313" key="5">
    <source>
        <dbReference type="Proteomes" id="UP000602260"/>
    </source>
</evidence>
<dbReference type="RefSeq" id="WP_186878109.1">
    <property type="nucleotide sequence ID" value="NZ_JACOPN010000003.1"/>
</dbReference>
<proteinExistence type="inferred from homology"/>
<name>A0A8J6IXP5_9FIRM</name>
<comment type="caution">
    <text evidence="4">The sequence shown here is derived from an EMBL/GenBank/DDBJ whole genome shotgun (WGS) entry which is preliminary data.</text>
</comment>
<dbReference type="GO" id="GO:0006465">
    <property type="term" value="P:signal peptide processing"/>
    <property type="evidence" value="ECO:0007669"/>
    <property type="project" value="TreeGrafter"/>
</dbReference>
<dbReference type="EMBL" id="JACOPN010000003">
    <property type="protein sequence ID" value="MBC5716755.1"/>
    <property type="molecule type" value="Genomic_DNA"/>
</dbReference>
<feature type="domain" description="Prepilin type IV endopeptidase peptidase" evidence="3">
    <location>
        <begin position="40"/>
        <end position="150"/>
    </location>
</feature>
<dbReference type="Gene3D" id="1.20.120.1220">
    <property type="match status" value="1"/>
</dbReference>
<sequence length="182" mass="19166">MKLMKTPEKPLDYLALPVILAAYLGLKSGGQAPTQLLLRLVLLTLCYAAAVTDLRRQRVDNRLVAALGIAWVLILAPLVLVDPEGALTMGGTGLAGFLLAGAVLLLVYFVSRKGLGGGDVKLMTVAGLYLGYDGALSALLYGSVLAALSALVLILGKKMTAKDTIPLVPFLYVGILLTEFVR</sequence>
<dbReference type="InterPro" id="IPR050882">
    <property type="entry name" value="Prepilin_peptidase/N-MTase"/>
</dbReference>
<evidence type="ECO:0000256" key="1">
    <source>
        <dbReference type="ARBA" id="ARBA00005801"/>
    </source>
</evidence>
<comment type="similarity">
    <text evidence="1">Belongs to the peptidase A24 family.</text>
</comment>
<gene>
    <name evidence="4" type="ORF">H8S55_05375</name>
</gene>
<dbReference type="PANTHER" id="PTHR30487:SF0">
    <property type="entry name" value="PREPILIN LEADER PEPTIDASE_N-METHYLTRANSFERASE-RELATED"/>
    <property type="match status" value="1"/>
</dbReference>
<keyword evidence="5" id="KW-1185">Reference proteome</keyword>
<keyword evidence="2" id="KW-1133">Transmembrane helix</keyword>
<dbReference type="GO" id="GO:0005886">
    <property type="term" value="C:plasma membrane"/>
    <property type="evidence" value="ECO:0007669"/>
    <property type="project" value="TreeGrafter"/>
</dbReference>
<protein>
    <submittedName>
        <fullName evidence="4">Prepilin peptidase</fullName>
    </submittedName>
</protein>
<evidence type="ECO:0000259" key="3">
    <source>
        <dbReference type="Pfam" id="PF01478"/>
    </source>
</evidence>
<accession>A0A8J6IXP5</accession>
<dbReference type="GO" id="GO:0004190">
    <property type="term" value="F:aspartic-type endopeptidase activity"/>
    <property type="evidence" value="ECO:0007669"/>
    <property type="project" value="InterPro"/>
</dbReference>
<dbReference type="PANTHER" id="PTHR30487">
    <property type="entry name" value="TYPE 4 PREPILIN-LIKE PROTEINS LEADER PEPTIDE-PROCESSING ENZYME"/>
    <property type="match status" value="1"/>
</dbReference>
<keyword evidence="2" id="KW-0812">Transmembrane</keyword>
<organism evidence="4 5">
    <name type="scientific">Flintibacter faecis</name>
    <dbReference type="NCBI Taxonomy" id="2763047"/>
    <lineage>
        <taxon>Bacteria</taxon>
        <taxon>Bacillati</taxon>
        <taxon>Bacillota</taxon>
        <taxon>Clostridia</taxon>
        <taxon>Eubacteriales</taxon>
        <taxon>Flintibacter</taxon>
    </lineage>
</organism>
<evidence type="ECO:0000313" key="4">
    <source>
        <dbReference type="EMBL" id="MBC5716755.1"/>
    </source>
</evidence>
<reference evidence="4" key="1">
    <citation type="submission" date="2020-08" db="EMBL/GenBank/DDBJ databases">
        <title>Genome public.</title>
        <authorList>
            <person name="Liu C."/>
            <person name="Sun Q."/>
        </authorList>
    </citation>
    <scope>NUCLEOTIDE SEQUENCE</scope>
    <source>
        <strain evidence="4">BX5</strain>
    </source>
</reference>
<feature type="transmembrane region" description="Helical" evidence="2">
    <location>
        <begin position="87"/>
        <end position="110"/>
    </location>
</feature>
<feature type="transmembrane region" description="Helical" evidence="2">
    <location>
        <begin position="130"/>
        <end position="152"/>
    </location>
</feature>
<dbReference type="InterPro" id="IPR000045">
    <property type="entry name" value="Prepilin_IV_endopep_pep"/>
</dbReference>
<dbReference type="Proteomes" id="UP000602260">
    <property type="component" value="Unassembled WGS sequence"/>
</dbReference>
<evidence type="ECO:0000256" key="2">
    <source>
        <dbReference type="SAM" id="Phobius"/>
    </source>
</evidence>
<dbReference type="AlphaFoldDB" id="A0A8J6IXP5"/>